<evidence type="ECO:0000313" key="1">
    <source>
        <dbReference type="EMBL" id="PWG01097.1"/>
    </source>
</evidence>
<dbReference type="AlphaFoldDB" id="A0A2V1N1H4"/>
<accession>A0A2V1N1H4</accession>
<keyword evidence="2" id="KW-1185">Reference proteome</keyword>
<dbReference type="OrthoDB" id="6870466at2"/>
<organism evidence="1 2">
    <name type="scientific">Levilactobacillus bambusae</name>
    <dbReference type="NCBI Taxonomy" id="2024736"/>
    <lineage>
        <taxon>Bacteria</taxon>
        <taxon>Bacillati</taxon>
        <taxon>Bacillota</taxon>
        <taxon>Bacilli</taxon>
        <taxon>Lactobacillales</taxon>
        <taxon>Lactobacillaceae</taxon>
        <taxon>Levilactobacillus</taxon>
    </lineage>
</organism>
<dbReference type="RefSeq" id="WP_109249810.1">
    <property type="nucleotide sequence ID" value="NZ_QCXQ01000001.1"/>
</dbReference>
<protein>
    <submittedName>
        <fullName evidence="1">Uncharacterized protein</fullName>
    </submittedName>
</protein>
<dbReference type="EMBL" id="QCXQ01000001">
    <property type="protein sequence ID" value="PWG01097.1"/>
    <property type="molecule type" value="Genomic_DNA"/>
</dbReference>
<name>A0A2V1N1H4_9LACO</name>
<gene>
    <name evidence="1" type="ORF">DCM90_02675</name>
</gene>
<reference evidence="1 2" key="1">
    <citation type="journal article" date="2018" name="Int. J. Syst. Evol. Microbiol.">
        <title>Lactobacillus bambusae sp. nov., isolated from a traditional fermented Ma-bamboo shoots of Taiwan.</title>
        <authorList>
            <person name="Wang L.-T."/>
        </authorList>
    </citation>
    <scope>NUCLEOTIDE SEQUENCE [LARGE SCALE GENOMIC DNA]</scope>
    <source>
        <strain evidence="1 2">BS-W1</strain>
    </source>
</reference>
<dbReference type="Proteomes" id="UP000245080">
    <property type="component" value="Unassembled WGS sequence"/>
</dbReference>
<evidence type="ECO:0000313" key="2">
    <source>
        <dbReference type="Proteomes" id="UP000245080"/>
    </source>
</evidence>
<proteinExistence type="predicted"/>
<sequence>MAHSVTLEDIMTGYLANYNDEMKTEASTIIDGNFPIMWFGDLNAYEKSDHKVVTVGISPSDHEFDPQPDNSDAYLRFKYTSPSTDNDYQEYKENFNTYFGLNPYGHFFTDYEHDIVQPILGSQYGYGFKSESQPKNQLIHLDCRTALATHPNWSALKSPEQIQLKNQFIKPGNQLFVQFLELLQPDITFVSSGRDDFFGNVLPALKAQPEPTDQKAQIFWVTYPNSTNQKAILWKENGQWPSANAERLITTVKSDSQHADFFNQF</sequence>
<comment type="caution">
    <text evidence="1">The sequence shown here is derived from an EMBL/GenBank/DDBJ whole genome shotgun (WGS) entry which is preliminary data.</text>
</comment>